<keyword evidence="2" id="KW-1185">Reference proteome</keyword>
<dbReference type="SUPFAM" id="SSF75011">
    <property type="entry name" value="3-carboxy-cis,cis-mucoante lactonizing enzyme"/>
    <property type="match status" value="1"/>
</dbReference>
<dbReference type="AlphaFoldDB" id="A0A7D9E018"/>
<dbReference type="PANTHER" id="PTHR31511:SF12">
    <property type="entry name" value="RHO TERMINATION FACTOR N-TERMINAL DOMAIN-CONTAINING PROTEIN"/>
    <property type="match status" value="1"/>
</dbReference>
<comment type="caution">
    <text evidence="1">The sequence shown here is derived from an EMBL/GenBank/DDBJ whole genome shotgun (WGS) entry which is preliminary data.</text>
</comment>
<dbReference type="Proteomes" id="UP001152795">
    <property type="component" value="Unassembled WGS sequence"/>
</dbReference>
<reference evidence="1" key="1">
    <citation type="submission" date="2020-04" db="EMBL/GenBank/DDBJ databases">
        <authorList>
            <person name="Alioto T."/>
            <person name="Alioto T."/>
            <person name="Gomez Garrido J."/>
        </authorList>
    </citation>
    <scope>NUCLEOTIDE SEQUENCE</scope>
    <source>
        <strain evidence="1">A484AB</strain>
    </source>
</reference>
<dbReference type="InterPro" id="IPR011042">
    <property type="entry name" value="6-blade_b-propeller_TolB-like"/>
</dbReference>
<protein>
    <submittedName>
        <fullName evidence="1">Uncharacterized protein</fullName>
    </submittedName>
</protein>
<gene>
    <name evidence="1" type="ORF">PACLA_8A074369</name>
</gene>
<dbReference type="Gene3D" id="2.120.10.30">
    <property type="entry name" value="TolB, C-terminal domain"/>
    <property type="match status" value="2"/>
</dbReference>
<name>A0A7D9E018_PARCT</name>
<proteinExistence type="predicted"/>
<dbReference type="OrthoDB" id="5984329at2759"/>
<organism evidence="1 2">
    <name type="scientific">Paramuricea clavata</name>
    <name type="common">Red gorgonian</name>
    <name type="synonym">Violescent sea-whip</name>
    <dbReference type="NCBI Taxonomy" id="317549"/>
    <lineage>
        <taxon>Eukaryota</taxon>
        <taxon>Metazoa</taxon>
        <taxon>Cnidaria</taxon>
        <taxon>Anthozoa</taxon>
        <taxon>Octocorallia</taxon>
        <taxon>Malacalcyonacea</taxon>
        <taxon>Plexauridae</taxon>
        <taxon>Paramuricea</taxon>
    </lineage>
</organism>
<evidence type="ECO:0000313" key="2">
    <source>
        <dbReference type="Proteomes" id="UP001152795"/>
    </source>
</evidence>
<feature type="non-terminal residue" evidence="1">
    <location>
        <position position="719"/>
    </location>
</feature>
<accession>A0A7D9E018</accession>
<evidence type="ECO:0000313" key="1">
    <source>
        <dbReference type="EMBL" id="CAB3996850.1"/>
    </source>
</evidence>
<dbReference type="EMBL" id="CACRXK020002960">
    <property type="protein sequence ID" value="CAB3996850.1"/>
    <property type="molecule type" value="Genomic_DNA"/>
</dbReference>
<dbReference type="PANTHER" id="PTHR31511">
    <property type="entry name" value="PROTEIN CBG23764"/>
    <property type="match status" value="1"/>
</dbReference>
<sequence>MDEAAAMFSFLASSGALPKTHVFYEQVHSFCSRALGLVDDPLLPTLYFALTRFQSAIQFNSKPVASYLLTGRGKHGIGRHTQQTMHEFVETHNLSFLSPRTVVRNAPPGHFSSGVIKEDVELCIKMCIEKECLSIKNLLVQGYLCCVSTDEMAIKPALEYSAMHRSIVGLVDPEHISYEDVETLAAASNEEVVKYLVEHEFVTQAREVRVASLDDKVDFPIGVFYGGNKGGEVHIQSLFDKIINVTERCLNCLKEDTNCVFYCENCFANKEVDEKCSEAGYVNWHPLLRPCEACLRDGQVCTRLIPIAWSTDCDPKQKSFMNTMLNSRDKYPYHVPIPDCPHNIKSVRSSEFWHWIDINGFLINVRLLLLLRRESDEMKKSVTLKALRNKDRMDVETAVEIHRQKVQDNITENLLATTLIPELEFKNWKRNGSGTLEYPVGIAFLPKYSKLFVTDRLRHAVLMADVHCPVNVSLIAGGVEPGYSNGHGRKAKFRNPAGIVATDDLLYICDQGNSKIRVVNIRSLFCHASQIPSDEDHSDNNDDDCATRRVRQVRIEDLVLTSENDVPGLQSPFALCASKTPELSLFVSDVNLHKVFRISDIQRIEEDMHGLIKELATFGRSSVLLSLSITNDNRRLLIGDSGEILSGIHICDVGDGHLIRTVSGISGPTGIAVTDAGNVFVSSGREHSIYYFRETEFVEGDNRPLKIYGGDRPGHCDGT</sequence>